<reference evidence="1 2" key="1">
    <citation type="submission" date="2019-01" db="EMBL/GenBank/DDBJ databases">
        <title>Sequencing of cultivated peanut Arachis hypogaea provides insights into genome evolution and oil improvement.</title>
        <authorList>
            <person name="Chen X."/>
        </authorList>
    </citation>
    <scope>NUCLEOTIDE SEQUENCE [LARGE SCALE GENOMIC DNA]</scope>
    <source>
        <strain evidence="2">cv. Fuhuasheng</strain>
        <tissue evidence="1">Leaves</tissue>
    </source>
</reference>
<dbReference type="AlphaFoldDB" id="A0A445CG69"/>
<keyword evidence="2" id="KW-1185">Reference proteome</keyword>
<sequence>MSNSSGYVVVYVYPNCRMRNSDNRLIFECVIRYCCALGEVGYRLLVPLENGVSQFRLFCLHSDEHVCLMFDIHWRIMTE</sequence>
<dbReference type="EMBL" id="SDMP01000007">
    <property type="protein sequence ID" value="RYR49916.1"/>
    <property type="molecule type" value="Genomic_DNA"/>
</dbReference>
<comment type="caution">
    <text evidence="1">The sequence shown here is derived from an EMBL/GenBank/DDBJ whole genome shotgun (WGS) entry which is preliminary data.</text>
</comment>
<accession>A0A445CG69</accession>
<organism evidence="1 2">
    <name type="scientific">Arachis hypogaea</name>
    <name type="common">Peanut</name>
    <dbReference type="NCBI Taxonomy" id="3818"/>
    <lineage>
        <taxon>Eukaryota</taxon>
        <taxon>Viridiplantae</taxon>
        <taxon>Streptophyta</taxon>
        <taxon>Embryophyta</taxon>
        <taxon>Tracheophyta</taxon>
        <taxon>Spermatophyta</taxon>
        <taxon>Magnoliopsida</taxon>
        <taxon>eudicotyledons</taxon>
        <taxon>Gunneridae</taxon>
        <taxon>Pentapetalae</taxon>
        <taxon>rosids</taxon>
        <taxon>fabids</taxon>
        <taxon>Fabales</taxon>
        <taxon>Fabaceae</taxon>
        <taxon>Papilionoideae</taxon>
        <taxon>50 kb inversion clade</taxon>
        <taxon>dalbergioids sensu lato</taxon>
        <taxon>Dalbergieae</taxon>
        <taxon>Pterocarpus clade</taxon>
        <taxon>Arachis</taxon>
    </lineage>
</organism>
<proteinExistence type="predicted"/>
<name>A0A445CG69_ARAHY</name>
<gene>
    <name evidence="1" type="ORF">Ahy_A07g036442</name>
</gene>
<dbReference type="Proteomes" id="UP000289738">
    <property type="component" value="Chromosome A07"/>
</dbReference>
<evidence type="ECO:0000313" key="2">
    <source>
        <dbReference type="Proteomes" id="UP000289738"/>
    </source>
</evidence>
<protein>
    <submittedName>
        <fullName evidence="1">Uncharacterized protein</fullName>
    </submittedName>
</protein>
<evidence type="ECO:0000313" key="1">
    <source>
        <dbReference type="EMBL" id="RYR49916.1"/>
    </source>
</evidence>